<dbReference type="AlphaFoldDB" id="D4J4V1"/>
<accession>D4J4V1</accession>
<reference evidence="1 2" key="1">
    <citation type="submission" date="2010-03" db="EMBL/GenBank/DDBJ databases">
        <title>The genome sequence of Coprococcus catus GD/7.</title>
        <authorList>
            <consortium name="metaHIT consortium -- http://www.metahit.eu/"/>
            <person name="Pajon A."/>
            <person name="Turner K."/>
            <person name="Parkhill J."/>
            <person name="Duncan S."/>
            <person name="Flint H."/>
        </authorList>
    </citation>
    <scope>NUCLEOTIDE SEQUENCE [LARGE SCALE GENOMIC DNA]</scope>
    <source>
        <strain evidence="1 2">GD/7</strain>
    </source>
</reference>
<dbReference type="PATRIC" id="fig|717962.3.peg.255"/>
<reference evidence="1 2" key="2">
    <citation type="submission" date="2010-03" db="EMBL/GenBank/DDBJ databases">
        <authorList>
            <person name="Pajon A."/>
        </authorList>
    </citation>
    <scope>NUCLEOTIDE SEQUENCE [LARGE SCALE GENOMIC DNA]</scope>
    <source>
        <strain evidence="1 2">GD/7</strain>
    </source>
</reference>
<dbReference type="Proteomes" id="UP000008798">
    <property type="component" value="Chromosome"/>
</dbReference>
<evidence type="ECO:0000313" key="1">
    <source>
        <dbReference type="EMBL" id="CBK79372.1"/>
    </source>
</evidence>
<proteinExistence type="predicted"/>
<evidence type="ECO:0000313" key="2">
    <source>
        <dbReference type="Proteomes" id="UP000008798"/>
    </source>
</evidence>
<dbReference type="EMBL" id="FP929038">
    <property type="protein sequence ID" value="CBK79372.1"/>
    <property type="molecule type" value="Genomic_DNA"/>
</dbReference>
<dbReference type="HOGENOM" id="CLU_1841710_0_0_9"/>
<gene>
    <name evidence="1" type="ORF">CC1_04440</name>
</gene>
<organism evidence="1 2">
    <name type="scientific">Coprococcus catus GD/7</name>
    <dbReference type="NCBI Taxonomy" id="717962"/>
    <lineage>
        <taxon>Bacteria</taxon>
        <taxon>Bacillati</taxon>
        <taxon>Bacillota</taxon>
        <taxon>Clostridia</taxon>
        <taxon>Lachnospirales</taxon>
        <taxon>Lachnospiraceae</taxon>
        <taxon>Coprococcus</taxon>
    </lineage>
</organism>
<name>D4J4V1_9FIRM</name>
<dbReference type="KEGG" id="cct:CC1_04440"/>
<dbReference type="RefSeq" id="WP_015512968.1">
    <property type="nucleotide sequence ID" value="NC_021009.1"/>
</dbReference>
<sequence length="139" mass="15774">MKNQTNFIQSFIHTVDITRQDTILCNHELMRQVVDTYLTYPCYLESDGWLAFDDSAKRGAGALGIFKADVSLTADILTSVKAPVNTILEMGGQPRFADGVRGESIIRMLRDGREVHQELDTYLRFYASVYYWIGVNGRT</sequence>
<dbReference type="STRING" id="717962.CC1_04440"/>
<protein>
    <submittedName>
        <fullName evidence="1">Uncharacterized protein</fullName>
    </submittedName>
</protein>